<evidence type="ECO:0000313" key="6">
    <source>
        <dbReference type="Proteomes" id="UP001431783"/>
    </source>
</evidence>
<protein>
    <recommendedName>
        <fullName evidence="4">CUB domain-containing protein</fullName>
    </recommendedName>
</protein>
<dbReference type="Pfam" id="PF26080">
    <property type="entry name" value="CUB_animal"/>
    <property type="match status" value="1"/>
</dbReference>
<evidence type="ECO:0000256" key="3">
    <source>
        <dbReference type="SAM" id="SignalP"/>
    </source>
</evidence>
<evidence type="ECO:0000256" key="1">
    <source>
        <dbReference type="ARBA" id="ARBA00023157"/>
    </source>
</evidence>
<sequence>MIKTIGFGIGLVRFANAACTSGDGLEGVCRTRRECARIGGTGSGRCVNGIAVCCVVQKYCGDVTTSNSTYFANPNFPNLYNGGTICTFTIRKLSDDICQARIDFIAFTLAQPDANGLCATDGLTITGGASTVPTICGDNAGQHIYVDFNGNSTIQLNIFTGIAANSRVWNFKVSQIGCDCPTRAPSGCLMYYTTLMGTVRSFNYGTTGNAAMTRQLANQNYGVCIAMQPGYCSINWAQTAGDLYSFTVTGDSPTAVTTGTAGTNAVIGALCTTDFVVIPNPTFTGATPGAANVDRFCGNAFQPLTTNSKPFVLTVVNDANEVGDIGNRGFSLDFTQQRCNNVPVIG</sequence>
<gene>
    <name evidence="5" type="ORF">WA026_016352</name>
</gene>
<feature type="domain" description="CUB" evidence="4">
    <location>
        <begin position="60"/>
        <end position="178"/>
    </location>
</feature>
<dbReference type="InterPro" id="IPR058698">
    <property type="entry name" value="CUB_metazoa"/>
</dbReference>
<keyword evidence="6" id="KW-1185">Reference proteome</keyword>
<comment type="caution">
    <text evidence="5">The sequence shown here is derived from an EMBL/GenBank/DDBJ whole genome shotgun (WGS) entry which is preliminary data.</text>
</comment>
<dbReference type="EMBL" id="JARQZJ010000069">
    <property type="protein sequence ID" value="KAK9881468.1"/>
    <property type="molecule type" value="Genomic_DNA"/>
</dbReference>
<dbReference type="SUPFAM" id="SSF49854">
    <property type="entry name" value="Spermadhesin, CUB domain"/>
    <property type="match status" value="1"/>
</dbReference>
<feature type="domain" description="CUB" evidence="4">
    <location>
        <begin position="188"/>
        <end position="337"/>
    </location>
</feature>
<organism evidence="5 6">
    <name type="scientific">Henosepilachna vigintioctopunctata</name>
    <dbReference type="NCBI Taxonomy" id="420089"/>
    <lineage>
        <taxon>Eukaryota</taxon>
        <taxon>Metazoa</taxon>
        <taxon>Ecdysozoa</taxon>
        <taxon>Arthropoda</taxon>
        <taxon>Hexapoda</taxon>
        <taxon>Insecta</taxon>
        <taxon>Pterygota</taxon>
        <taxon>Neoptera</taxon>
        <taxon>Endopterygota</taxon>
        <taxon>Coleoptera</taxon>
        <taxon>Polyphaga</taxon>
        <taxon>Cucujiformia</taxon>
        <taxon>Coccinelloidea</taxon>
        <taxon>Coccinellidae</taxon>
        <taxon>Epilachninae</taxon>
        <taxon>Epilachnini</taxon>
        <taxon>Henosepilachna</taxon>
    </lineage>
</organism>
<keyword evidence="3" id="KW-0732">Signal</keyword>
<dbReference type="PROSITE" id="PS01180">
    <property type="entry name" value="CUB"/>
    <property type="match status" value="2"/>
</dbReference>
<comment type="caution">
    <text evidence="2">Lacks conserved residue(s) required for the propagation of feature annotation.</text>
</comment>
<dbReference type="InterPro" id="IPR035914">
    <property type="entry name" value="Sperma_CUB_dom_sf"/>
</dbReference>
<feature type="signal peptide" evidence="3">
    <location>
        <begin position="1"/>
        <end position="17"/>
    </location>
</feature>
<name>A0AAW1UFK7_9CUCU</name>
<proteinExistence type="predicted"/>
<dbReference type="PANTHER" id="PTHR33236:SF5">
    <property type="entry name" value="CUB DOMAIN-CONTAINING PROTEIN"/>
    <property type="match status" value="1"/>
</dbReference>
<reference evidence="5 6" key="1">
    <citation type="submission" date="2023-03" db="EMBL/GenBank/DDBJ databases">
        <title>Genome insight into feeding habits of ladybird beetles.</title>
        <authorList>
            <person name="Li H.-S."/>
            <person name="Huang Y.-H."/>
            <person name="Pang H."/>
        </authorList>
    </citation>
    <scope>NUCLEOTIDE SEQUENCE [LARGE SCALE GENOMIC DNA]</scope>
    <source>
        <strain evidence="5">SYSU_2023b</strain>
        <tissue evidence="5">Whole body</tissue>
    </source>
</reference>
<dbReference type="AlphaFoldDB" id="A0AAW1UFK7"/>
<dbReference type="PANTHER" id="PTHR33236">
    <property type="entry name" value="INTRAFLAGELLAR TRANSPORT PROTEIN 122 FAMILY PROTEIN-RELATED"/>
    <property type="match status" value="1"/>
</dbReference>
<evidence type="ECO:0000256" key="2">
    <source>
        <dbReference type="PROSITE-ProRule" id="PRU00059"/>
    </source>
</evidence>
<dbReference type="Pfam" id="PF00431">
    <property type="entry name" value="CUB"/>
    <property type="match status" value="1"/>
</dbReference>
<dbReference type="Proteomes" id="UP001431783">
    <property type="component" value="Unassembled WGS sequence"/>
</dbReference>
<keyword evidence="1" id="KW-1015">Disulfide bond</keyword>
<dbReference type="InterPro" id="IPR000859">
    <property type="entry name" value="CUB_dom"/>
</dbReference>
<accession>A0AAW1UFK7</accession>
<dbReference type="SMART" id="SM00042">
    <property type="entry name" value="CUB"/>
    <property type="match status" value="1"/>
</dbReference>
<evidence type="ECO:0000259" key="4">
    <source>
        <dbReference type="PROSITE" id="PS01180"/>
    </source>
</evidence>
<feature type="chain" id="PRO_5043990920" description="CUB domain-containing protein" evidence="3">
    <location>
        <begin position="18"/>
        <end position="346"/>
    </location>
</feature>
<evidence type="ECO:0000313" key="5">
    <source>
        <dbReference type="EMBL" id="KAK9881468.1"/>
    </source>
</evidence>
<dbReference type="Gene3D" id="2.60.120.290">
    <property type="entry name" value="Spermadhesin, CUB domain"/>
    <property type="match status" value="1"/>
</dbReference>